<dbReference type="OrthoDB" id="1937417at2"/>
<dbReference type="InterPro" id="IPR054612">
    <property type="entry name" value="Phage_capsid-like_C"/>
</dbReference>
<accession>A0A427TE10</accession>
<sequence>MKTIFQMKQHVSEVGAELRSISEDIRAKAADPAVGIEEVRSLKQKKSDTEERFNMLKEELRAMEEAEAKKLKQQNPLTGIDSDEKRMIAAKADMIRSAIFGRQPSEETRNLLAAIPANHASGGEKFLPTNMTNELVHEPFAKNQLREVANVSNIKGLEIPKISFTLDDDAFITDEQTAKEIAFTGDKVSFGRNKFKVKARISDTVLHGSDLDLVNYVENALRSGLAAKEKKDALATAPTAGLEHMSFYTADQIKVVTGEDLYTSITEAIADLPEEFAENAKIMMKRSDYLKILKTLSNGTTNFHNTPAEQVLGKPVEFMDAAAFPIVGDFNYFRINYDGELVYDTDKDVDKGEYLFVLTAWYDQKRSLNSAFRIAKVAPPV</sequence>
<evidence type="ECO:0000313" key="5">
    <source>
        <dbReference type="Proteomes" id="UP000279911"/>
    </source>
</evidence>
<gene>
    <name evidence="4" type="ORF">EJA10_22495</name>
</gene>
<dbReference type="InterPro" id="IPR024455">
    <property type="entry name" value="Phage_capsid"/>
</dbReference>
<comment type="caution">
    <text evidence="4">The sequence shown here is derived from an EMBL/GenBank/DDBJ whole genome shotgun (WGS) entry which is preliminary data.</text>
</comment>
<feature type="coiled-coil region" evidence="2">
    <location>
        <begin position="39"/>
        <end position="74"/>
    </location>
</feature>
<reference evidence="5" key="1">
    <citation type="submission" date="2018-12" db="EMBL/GenBank/DDBJ databases">
        <title>Bacillus chawlae sp. nov., Bacillus glennii sp. nov., and Bacillus saganii sp. nov. Isolated from the Vehicle Assembly Building at Kennedy Space Center where the Viking Spacecraft were Assembled.</title>
        <authorList>
            <person name="Seuylemezian A."/>
            <person name="Vaishampayan P."/>
        </authorList>
    </citation>
    <scope>NUCLEOTIDE SEQUENCE [LARGE SCALE GENOMIC DNA]</scope>
    <source>
        <strain evidence="5">DSM 13966</strain>
    </source>
</reference>
<protein>
    <submittedName>
        <fullName evidence="4">Phage major capsid protein</fullName>
    </submittedName>
</protein>
<feature type="domain" description="Phage capsid-like C-terminal" evidence="3">
    <location>
        <begin position="126"/>
        <end position="375"/>
    </location>
</feature>
<evidence type="ECO:0000256" key="2">
    <source>
        <dbReference type="SAM" id="Coils"/>
    </source>
</evidence>
<dbReference type="SUPFAM" id="SSF56563">
    <property type="entry name" value="Major capsid protein gp5"/>
    <property type="match status" value="1"/>
</dbReference>
<dbReference type="EMBL" id="RSFW01000037">
    <property type="protein sequence ID" value="RSD21071.1"/>
    <property type="molecule type" value="Genomic_DNA"/>
</dbReference>
<name>A0A427TE10_9BACI</name>
<dbReference type="AlphaFoldDB" id="A0A427TE10"/>
<dbReference type="Proteomes" id="UP000279911">
    <property type="component" value="Unassembled WGS sequence"/>
</dbReference>
<evidence type="ECO:0000313" key="4">
    <source>
        <dbReference type="EMBL" id="RSD21071.1"/>
    </source>
</evidence>
<proteinExistence type="predicted"/>
<evidence type="ECO:0000259" key="3">
    <source>
        <dbReference type="Pfam" id="PF05065"/>
    </source>
</evidence>
<comment type="subcellular location">
    <subcellularLocation>
        <location evidence="1">Virion</location>
    </subcellularLocation>
</comment>
<organism evidence="4 5">
    <name type="scientific">Mesobacillus subterraneus</name>
    <dbReference type="NCBI Taxonomy" id="285983"/>
    <lineage>
        <taxon>Bacteria</taxon>
        <taxon>Bacillati</taxon>
        <taxon>Bacillota</taxon>
        <taxon>Bacilli</taxon>
        <taxon>Bacillales</taxon>
        <taxon>Bacillaceae</taxon>
        <taxon>Mesobacillus</taxon>
    </lineage>
</organism>
<dbReference type="RefSeq" id="WP_125482248.1">
    <property type="nucleotide sequence ID" value="NZ_RSFW01000037.1"/>
</dbReference>
<dbReference type="Pfam" id="PF05065">
    <property type="entry name" value="Phage_capsid"/>
    <property type="match status" value="1"/>
</dbReference>
<dbReference type="NCBIfam" id="TIGR01554">
    <property type="entry name" value="major_cap_HK97"/>
    <property type="match status" value="1"/>
</dbReference>
<keyword evidence="2" id="KW-0175">Coiled coil</keyword>
<evidence type="ECO:0000256" key="1">
    <source>
        <dbReference type="ARBA" id="ARBA00004328"/>
    </source>
</evidence>